<organism evidence="2 3">
    <name type="scientific">Suillus subaureus</name>
    <dbReference type="NCBI Taxonomy" id="48587"/>
    <lineage>
        <taxon>Eukaryota</taxon>
        <taxon>Fungi</taxon>
        <taxon>Dikarya</taxon>
        <taxon>Basidiomycota</taxon>
        <taxon>Agaricomycotina</taxon>
        <taxon>Agaricomycetes</taxon>
        <taxon>Agaricomycetidae</taxon>
        <taxon>Boletales</taxon>
        <taxon>Suillineae</taxon>
        <taxon>Suillaceae</taxon>
        <taxon>Suillus</taxon>
    </lineage>
</organism>
<evidence type="ECO:0000256" key="1">
    <source>
        <dbReference type="SAM" id="MobiDB-lite"/>
    </source>
</evidence>
<keyword evidence="3" id="KW-1185">Reference proteome</keyword>
<dbReference type="EMBL" id="JABBWG010000007">
    <property type="protein sequence ID" value="KAG1820890.1"/>
    <property type="molecule type" value="Genomic_DNA"/>
</dbReference>
<reference evidence="2" key="1">
    <citation type="journal article" date="2020" name="New Phytol.">
        <title>Comparative genomics reveals dynamic genome evolution in host specialist ectomycorrhizal fungi.</title>
        <authorList>
            <person name="Lofgren L.A."/>
            <person name="Nguyen N.H."/>
            <person name="Vilgalys R."/>
            <person name="Ruytinx J."/>
            <person name="Liao H.L."/>
            <person name="Branco S."/>
            <person name="Kuo A."/>
            <person name="LaButti K."/>
            <person name="Lipzen A."/>
            <person name="Andreopoulos W."/>
            <person name="Pangilinan J."/>
            <person name="Riley R."/>
            <person name="Hundley H."/>
            <person name="Na H."/>
            <person name="Barry K."/>
            <person name="Grigoriev I.V."/>
            <person name="Stajich J.E."/>
            <person name="Kennedy P.G."/>
        </authorList>
    </citation>
    <scope>NUCLEOTIDE SEQUENCE</scope>
    <source>
        <strain evidence="2">MN1</strain>
    </source>
</reference>
<accession>A0A9P7EGA5</accession>
<dbReference type="RefSeq" id="XP_041195957.1">
    <property type="nucleotide sequence ID" value="XM_041332582.1"/>
</dbReference>
<evidence type="ECO:0000313" key="2">
    <source>
        <dbReference type="EMBL" id="KAG1820890.1"/>
    </source>
</evidence>
<dbReference type="AlphaFoldDB" id="A0A9P7EGA5"/>
<proteinExistence type="predicted"/>
<name>A0A9P7EGA5_9AGAM</name>
<feature type="compositionally biased region" description="Basic and acidic residues" evidence="1">
    <location>
        <begin position="1"/>
        <end position="10"/>
    </location>
</feature>
<protein>
    <submittedName>
        <fullName evidence="2">Uncharacterized protein</fullName>
    </submittedName>
</protein>
<dbReference type="GeneID" id="64626599"/>
<feature type="region of interest" description="Disordered" evidence="1">
    <location>
        <begin position="1"/>
        <end position="24"/>
    </location>
</feature>
<evidence type="ECO:0000313" key="3">
    <source>
        <dbReference type="Proteomes" id="UP000807769"/>
    </source>
</evidence>
<sequence>MSKVKTHERGNGSPGGNCTGKRAPEAITVPAPALTGTGFRRVPQAQIPTHTQLDVNCYNGELSCRRIWVLDNKTIFLRQVLNYTGGTNAPPLPEVSPKPIFHHPVRHLMQTASEDTELYVAMFFGIVDDYCRDWGGDGCTQ</sequence>
<dbReference type="Proteomes" id="UP000807769">
    <property type="component" value="Unassembled WGS sequence"/>
</dbReference>
<gene>
    <name evidence="2" type="ORF">BJ212DRAFT_1297382</name>
</gene>
<comment type="caution">
    <text evidence="2">The sequence shown here is derived from an EMBL/GenBank/DDBJ whole genome shotgun (WGS) entry which is preliminary data.</text>
</comment>